<protein>
    <submittedName>
        <fullName evidence="3">Uncharacterized protein</fullName>
    </submittedName>
</protein>
<dbReference type="AlphaFoldDB" id="A0A0F9K5P4"/>
<evidence type="ECO:0000256" key="2">
    <source>
        <dbReference type="SAM" id="Phobius"/>
    </source>
</evidence>
<feature type="non-terminal residue" evidence="3">
    <location>
        <position position="1"/>
    </location>
</feature>
<name>A0A0F9K5P4_9ZZZZ</name>
<keyword evidence="2" id="KW-1133">Transmembrane helix</keyword>
<organism evidence="3">
    <name type="scientific">marine sediment metagenome</name>
    <dbReference type="NCBI Taxonomy" id="412755"/>
    <lineage>
        <taxon>unclassified sequences</taxon>
        <taxon>metagenomes</taxon>
        <taxon>ecological metagenomes</taxon>
    </lineage>
</organism>
<keyword evidence="2" id="KW-0472">Membrane</keyword>
<evidence type="ECO:0000256" key="1">
    <source>
        <dbReference type="SAM" id="MobiDB-lite"/>
    </source>
</evidence>
<feature type="transmembrane region" description="Helical" evidence="2">
    <location>
        <begin position="42"/>
        <end position="60"/>
    </location>
</feature>
<dbReference type="EMBL" id="LAZR01014454">
    <property type="protein sequence ID" value="KKM17423.1"/>
    <property type="molecule type" value="Genomic_DNA"/>
</dbReference>
<feature type="transmembrane region" description="Helical" evidence="2">
    <location>
        <begin position="66"/>
        <end position="85"/>
    </location>
</feature>
<feature type="transmembrane region" description="Helical" evidence="2">
    <location>
        <begin position="6"/>
        <end position="33"/>
    </location>
</feature>
<reference evidence="3" key="1">
    <citation type="journal article" date="2015" name="Nature">
        <title>Complex archaea that bridge the gap between prokaryotes and eukaryotes.</title>
        <authorList>
            <person name="Spang A."/>
            <person name="Saw J.H."/>
            <person name="Jorgensen S.L."/>
            <person name="Zaremba-Niedzwiedzka K."/>
            <person name="Martijn J."/>
            <person name="Lind A.E."/>
            <person name="van Eijk R."/>
            <person name="Schleper C."/>
            <person name="Guy L."/>
            <person name="Ettema T.J."/>
        </authorList>
    </citation>
    <scope>NUCLEOTIDE SEQUENCE</scope>
</reference>
<accession>A0A0F9K5P4</accession>
<feature type="region of interest" description="Disordered" evidence="1">
    <location>
        <begin position="93"/>
        <end position="116"/>
    </location>
</feature>
<comment type="caution">
    <text evidence="3">The sequence shown here is derived from an EMBL/GenBank/DDBJ whole genome shotgun (WGS) entry which is preliminary data.</text>
</comment>
<evidence type="ECO:0000313" key="3">
    <source>
        <dbReference type="EMBL" id="KKM17423.1"/>
    </source>
</evidence>
<gene>
    <name evidence="3" type="ORF">LCGC14_1675900</name>
</gene>
<sequence length="116" mass="13669">LSFALFLIGLAIITYFKYWWPGIMLTIGIPIALKQYLIGKRFDMLISLIVFLGVFITVQFDIKWEIVLPVLFTIGGLYVFFREFFGPKDITEADIEENQNKEIEEEKEEEEEEKKH</sequence>
<keyword evidence="2" id="KW-0812">Transmembrane</keyword>
<feature type="compositionally biased region" description="Acidic residues" evidence="1">
    <location>
        <begin position="105"/>
        <end position="116"/>
    </location>
</feature>
<proteinExistence type="predicted"/>